<evidence type="ECO:0000313" key="2">
    <source>
        <dbReference type="EMBL" id="KAK7014294.1"/>
    </source>
</evidence>
<feature type="region of interest" description="Disordered" evidence="1">
    <location>
        <begin position="66"/>
        <end position="104"/>
    </location>
</feature>
<name>A0AAW0AP18_9AGAR</name>
<reference evidence="2 3" key="1">
    <citation type="journal article" date="2024" name="J Genomics">
        <title>Draft genome sequencing and assembly of Favolaschia claudopus CIRM-BRFM 2984 isolated from oak limbs.</title>
        <authorList>
            <person name="Navarro D."/>
            <person name="Drula E."/>
            <person name="Chaduli D."/>
            <person name="Cazenave R."/>
            <person name="Ahrendt S."/>
            <person name="Wang J."/>
            <person name="Lipzen A."/>
            <person name="Daum C."/>
            <person name="Barry K."/>
            <person name="Grigoriev I.V."/>
            <person name="Favel A."/>
            <person name="Rosso M.N."/>
            <person name="Martin F."/>
        </authorList>
    </citation>
    <scope>NUCLEOTIDE SEQUENCE [LARGE SCALE GENOMIC DNA]</scope>
    <source>
        <strain evidence="2 3">CIRM-BRFM 2984</strain>
    </source>
</reference>
<gene>
    <name evidence="2" type="ORF">R3P38DRAFT_3003083</name>
</gene>
<evidence type="ECO:0000256" key="1">
    <source>
        <dbReference type="SAM" id="MobiDB-lite"/>
    </source>
</evidence>
<proteinExistence type="predicted"/>
<dbReference type="Proteomes" id="UP001362999">
    <property type="component" value="Unassembled WGS sequence"/>
</dbReference>
<evidence type="ECO:0000313" key="3">
    <source>
        <dbReference type="Proteomes" id="UP001362999"/>
    </source>
</evidence>
<evidence type="ECO:0008006" key="4">
    <source>
        <dbReference type="Google" id="ProtNLM"/>
    </source>
</evidence>
<protein>
    <recommendedName>
        <fullName evidence="4">C2H2-type domain-containing protein</fullName>
    </recommendedName>
</protein>
<feature type="compositionally biased region" description="Low complexity" evidence="1">
    <location>
        <begin position="419"/>
        <end position="447"/>
    </location>
</feature>
<organism evidence="2 3">
    <name type="scientific">Favolaschia claudopus</name>
    <dbReference type="NCBI Taxonomy" id="2862362"/>
    <lineage>
        <taxon>Eukaryota</taxon>
        <taxon>Fungi</taxon>
        <taxon>Dikarya</taxon>
        <taxon>Basidiomycota</taxon>
        <taxon>Agaricomycotina</taxon>
        <taxon>Agaricomycetes</taxon>
        <taxon>Agaricomycetidae</taxon>
        <taxon>Agaricales</taxon>
        <taxon>Marasmiineae</taxon>
        <taxon>Mycenaceae</taxon>
        <taxon>Favolaschia</taxon>
    </lineage>
</organism>
<dbReference type="AlphaFoldDB" id="A0AAW0AP18"/>
<dbReference type="EMBL" id="JAWWNJ010000057">
    <property type="protein sequence ID" value="KAK7014294.1"/>
    <property type="molecule type" value="Genomic_DNA"/>
</dbReference>
<feature type="region of interest" description="Disordered" evidence="1">
    <location>
        <begin position="380"/>
        <end position="457"/>
    </location>
</feature>
<sequence length="557" mass="61377">MPLAEPPNWHRFIDCPTDGCPLKIPEKLVCRGHYVPYHAGLEYQACKQCGFLGWLAPDEVAAAERRWQNSPAGGAPPVPPPDYPYDPEYAASPPPSPFNPNAIDPALQQPSYLAPPFTQPFSSLPSSVAAPPQLLSLKSGKARCAAKSCSKQAGASSCTHRMCKQCCEQQAKGCQYGGHRKNQNIAPAVSMAASALGDPSALSRPTPMHAYEPIDAHSVPTPTSLPPKVYKKPMDPQWAVRYNENHAAQQQRKQAEEQRRAQDLMYERQIRFCFWSADGVEPEMFRQQGLSTLRLNMANYPALLKKMGLSVDEEIGVYDFTGRCWDREDVSHVREVVPQEVLLVRRFGVTDCSRLDEYIEKYAPKPAASRRALLQPSSKRKHVVIDVDASPEASTPTRRPKVPRRASPLPHASPPSSPSPSSRSSPAPLSPTLSSSPSIATASSATPTDPDAMWDQGRVLNPIGCGAWPDGMFARDMAKGFGLVGSSKVADRFVDVFGGTFPKGTWYQQQRAWKYSSQAERDQAAALPRSAEGLWTVWRGKSSGWARVCEEKREKRR</sequence>
<feature type="compositionally biased region" description="Pro residues" evidence="1">
    <location>
        <begin position="74"/>
        <end position="84"/>
    </location>
</feature>
<comment type="caution">
    <text evidence="2">The sequence shown here is derived from an EMBL/GenBank/DDBJ whole genome shotgun (WGS) entry which is preliminary data.</text>
</comment>
<keyword evidence="3" id="KW-1185">Reference proteome</keyword>
<accession>A0AAW0AP18</accession>